<gene>
    <name evidence="2" type="ORF">R53529_LOCUS2127</name>
    <name evidence="1" type="ORF">R53530_LOCUS2159</name>
</gene>
<organism evidence="1 3">
    <name type="scientific">Commensalibacter communis</name>
    <dbReference type="NCBI Taxonomy" id="2972786"/>
    <lineage>
        <taxon>Bacteria</taxon>
        <taxon>Pseudomonadati</taxon>
        <taxon>Pseudomonadota</taxon>
        <taxon>Alphaproteobacteria</taxon>
        <taxon>Acetobacterales</taxon>
        <taxon>Acetobacteraceae</taxon>
    </lineage>
</organism>
<evidence type="ECO:0000313" key="4">
    <source>
        <dbReference type="Proteomes" id="UP001154259"/>
    </source>
</evidence>
<evidence type="ECO:0000313" key="1">
    <source>
        <dbReference type="EMBL" id="CAI3956590.1"/>
    </source>
</evidence>
<keyword evidence="4" id="KW-1185">Reference proteome</keyword>
<sequence length="199" mass="22465">MARRSIDIKIEEKGRDQGKLFKITEMSAFDTEAWAERAINAILRNATAQDLSVLLPLVYSYVQQVNEDKSLEEVVEDREEGKAAINQATESLAIYFASMFFQLPYDELRVVSDPLLQCCAIYLNPGQSQITEPVLNNPTQYIEEASTIFGLKREVFKLHTDFFTNGAKRHLSKFLSQMDSVTDQSSDTPQTSLKPSAKS</sequence>
<protein>
    <submittedName>
        <fullName evidence="1">Uncharacterized protein</fullName>
    </submittedName>
</protein>
<dbReference type="AlphaFoldDB" id="A0A9W4TQ01"/>
<dbReference type="EMBL" id="CAMXCS010000009">
    <property type="protein sequence ID" value="CAI3958158.1"/>
    <property type="molecule type" value="Genomic_DNA"/>
</dbReference>
<accession>A0A9W4TQ01</accession>
<comment type="caution">
    <text evidence="1">The sequence shown here is derived from an EMBL/GenBank/DDBJ whole genome shotgun (WGS) entry which is preliminary data.</text>
</comment>
<evidence type="ECO:0000313" key="3">
    <source>
        <dbReference type="Proteomes" id="UP001154255"/>
    </source>
</evidence>
<dbReference type="RefSeq" id="WP_271790545.1">
    <property type="nucleotide sequence ID" value="NZ_CAMXCM010000009.1"/>
</dbReference>
<proteinExistence type="predicted"/>
<evidence type="ECO:0000313" key="2">
    <source>
        <dbReference type="EMBL" id="CAI3958158.1"/>
    </source>
</evidence>
<reference evidence="1" key="1">
    <citation type="submission" date="2022-10" db="EMBL/GenBank/DDBJ databases">
        <authorList>
            <person name="Botero Cardona J."/>
        </authorList>
    </citation>
    <scope>NUCLEOTIDE SEQUENCE</scope>
    <source>
        <strain evidence="1">LMG 31819</strain>
        <strain evidence="2">R-53529</strain>
    </source>
</reference>
<dbReference type="Proteomes" id="UP001154259">
    <property type="component" value="Unassembled WGS sequence"/>
</dbReference>
<name>A0A9W4TQ01_9PROT</name>
<dbReference type="Proteomes" id="UP001154255">
    <property type="component" value="Unassembled WGS sequence"/>
</dbReference>
<dbReference type="EMBL" id="CAMXCM010000009">
    <property type="protein sequence ID" value="CAI3956590.1"/>
    <property type="molecule type" value="Genomic_DNA"/>
</dbReference>